<dbReference type="AlphaFoldDB" id="A0A418VKJ1"/>
<sequence length="69" mass="7592">MVLKPSGSSGPRMPHVIYKCPRTAMKVQAWVAEEVTPSTATTFELVRCQACTQVHFVNRTDGKLLGDKS</sequence>
<dbReference type="EMBL" id="QYYD01000004">
    <property type="protein sequence ID" value="RJF76666.1"/>
    <property type="molecule type" value="Genomic_DNA"/>
</dbReference>
<evidence type="ECO:0000313" key="2">
    <source>
        <dbReference type="Proteomes" id="UP000285523"/>
    </source>
</evidence>
<accession>A0A418VKJ1</accession>
<dbReference type="Proteomes" id="UP000285523">
    <property type="component" value="Unassembled WGS sequence"/>
</dbReference>
<reference evidence="1 2" key="1">
    <citation type="submission" date="2018-09" db="EMBL/GenBank/DDBJ databases">
        <title>Draft genome sequence of Rhodopseudomonas palustris 2.1.18.</title>
        <authorList>
            <person name="Robertson S.L."/>
            <person name="Meyer T.E."/>
            <person name="Kyndt J.A."/>
        </authorList>
    </citation>
    <scope>NUCLEOTIDE SEQUENCE [LARGE SCALE GENOMIC DNA]</scope>
    <source>
        <strain evidence="1 2">2.1.18</strain>
    </source>
</reference>
<name>A0A418VKJ1_RHOPL</name>
<evidence type="ECO:0000313" key="1">
    <source>
        <dbReference type="EMBL" id="RJF76666.1"/>
    </source>
</evidence>
<organism evidence="1 2">
    <name type="scientific">Rhodopseudomonas palustris</name>
    <dbReference type="NCBI Taxonomy" id="1076"/>
    <lineage>
        <taxon>Bacteria</taxon>
        <taxon>Pseudomonadati</taxon>
        <taxon>Pseudomonadota</taxon>
        <taxon>Alphaproteobacteria</taxon>
        <taxon>Hyphomicrobiales</taxon>
        <taxon>Nitrobacteraceae</taxon>
        <taxon>Rhodopseudomonas</taxon>
    </lineage>
</organism>
<proteinExistence type="predicted"/>
<comment type="caution">
    <text evidence="1">The sequence shown here is derived from an EMBL/GenBank/DDBJ whole genome shotgun (WGS) entry which is preliminary data.</text>
</comment>
<protein>
    <submittedName>
        <fullName evidence="1">Uncharacterized protein</fullName>
    </submittedName>
</protein>
<gene>
    <name evidence="1" type="ORF">D4Q52_05865</name>
</gene>